<dbReference type="InterPro" id="IPR036196">
    <property type="entry name" value="Ptyr_pPase_sf"/>
</dbReference>
<reference evidence="2 3" key="1">
    <citation type="submission" date="2019-06" db="EMBL/GenBank/DDBJ databases">
        <title>Sequencing the genomes of 1000 actinobacteria strains.</title>
        <authorList>
            <person name="Klenk H.-P."/>
        </authorList>
    </citation>
    <scope>NUCLEOTIDE SEQUENCE [LARGE SCALE GENOMIC DNA]</scope>
    <source>
        <strain evidence="2 3">DSM 41649</strain>
    </source>
</reference>
<evidence type="ECO:0000313" key="2">
    <source>
        <dbReference type="EMBL" id="TWE21521.1"/>
    </source>
</evidence>
<dbReference type="EMBL" id="VIVR01000001">
    <property type="protein sequence ID" value="TWE21521.1"/>
    <property type="molecule type" value="Genomic_DNA"/>
</dbReference>
<dbReference type="SMART" id="SM00226">
    <property type="entry name" value="LMWPc"/>
    <property type="match status" value="1"/>
</dbReference>
<dbReference type="InterPro" id="IPR023485">
    <property type="entry name" value="Ptyr_pPase"/>
</dbReference>
<dbReference type="Proteomes" id="UP000318416">
    <property type="component" value="Unassembled WGS sequence"/>
</dbReference>
<dbReference type="Pfam" id="PF01451">
    <property type="entry name" value="LMWPc"/>
    <property type="match status" value="1"/>
</dbReference>
<keyword evidence="3" id="KW-1185">Reference proteome</keyword>
<evidence type="ECO:0000313" key="3">
    <source>
        <dbReference type="Proteomes" id="UP000318416"/>
    </source>
</evidence>
<dbReference type="AlphaFoldDB" id="A0A561F0Y0"/>
<accession>A0A561F0Y0</accession>
<feature type="domain" description="Phosphotyrosine protein phosphatase I" evidence="1">
    <location>
        <begin position="4"/>
        <end position="177"/>
    </location>
</feature>
<dbReference type="GO" id="GO:0004725">
    <property type="term" value="F:protein tyrosine phosphatase activity"/>
    <property type="evidence" value="ECO:0007669"/>
    <property type="project" value="TreeGrafter"/>
</dbReference>
<dbReference type="RefSeq" id="WP_145796515.1">
    <property type="nucleotide sequence ID" value="NZ_BAAABR010000025.1"/>
</dbReference>
<dbReference type="PANTHER" id="PTHR11717">
    <property type="entry name" value="LOW MOLECULAR WEIGHT PROTEIN TYROSINE PHOSPHATASE"/>
    <property type="match status" value="1"/>
</dbReference>
<protein>
    <submittedName>
        <fullName evidence="2">Protein-tyrosine phosphatase</fullName>
    </submittedName>
</protein>
<evidence type="ECO:0000259" key="1">
    <source>
        <dbReference type="SMART" id="SM00226"/>
    </source>
</evidence>
<dbReference type="InterPro" id="IPR050438">
    <property type="entry name" value="LMW_PTPase"/>
</dbReference>
<organism evidence="2 3">
    <name type="scientific">Kitasatospora atroaurantiaca</name>
    <dbReference type="NCBI Taxonomy" id="285545"/>
    <lineage>
        <taxon>Bacteria</taxon>
        <taxon>Bacillati</taxon>
        <taxon>Actinomycetota</taxon>
        <taxon>Actinomycetes</taxon>
        <taxon>Kitasatosporales</taxon>
        <taxon>Streptomycetaceae</taxon>
        <taxon>Kitasatospora</taxon>
    </lineage>
</organism>
<proteinExistence type="predicted"/>
<name>A0A561F0Y0_9ACTN</name>
<gene>
    <name evidence="2" type="ORF">FB465_6704</name>
</gene>
<dbReference type="SUPFAM" id="SSF52788">
    <property type="entry name" value="Phosphotyrosine protein phosphatases I"/>
    <property type="match status" value="1"/>
</dbReference>
<sequence>MTGFGVLFVCTGNMYRSPIAERLLPVHLGEAGIGFRIGSAGTQARPGAPMSPRTVDLVEELGGEAGEFAARRLSAELVASADLVLGLAREHREAAVRLHPVALRRCFTLEEFVRLAGTEDLDGGPRAAVARAAASRGRAPAVAAEADDIEDPDGRPLEDLRACAVRIDRALRRAAAALTARHDRLLTS</sequence>
<comment type="caution">
    <text evidence="2">The sequence shown here is derived from an EMBL/GenBank/DDBJ whole genome shotgun (WGS) entry which is preliminary data.</text>
</comment>
<dbReference type="OrthoDB" id="9784339at2"/>
<dbReference type="Gene3D" id="3.40.50.2300">
    <property type="match status" value="1"/>
</dbReference>
<dbReference type="PANTHER" id="PTHR11717:SF31">
    <property type="entry name" value="LOW MOLECULAR WEIGHT PROTEIN-TYROSINE-PHOSPHATASE ETP-RELATED"/>
    <property type="match status" value="1"/>
</dbReference>